<name>A0A0D9NME7_METAN</name>
<gene>
    <name evidence="2" type="ORF">H634G_10929</name>
</gene>
<evidence type="ECO:0000313" key="2">
    <source>
        <dbReference type="EMBL" id="KJK73785.1"/>
    </source>
</evidence>
<accession>A0A0D9NME7</accession>
<proteinExistence type="predicted"/>
<organism evidence="2 3">
    <name type="scientific">Metarhizium anisopliae BRIP 53293</name>
    <dbReference type="NCBI Taxonomy" id="1291518"/>
    <lineage>
        <taxon>Eukaryota</taxon>
        <taxon>Fungi</taxon>
        <taxon>Dikarya</taxon>
        <taxon>Ascomycota</taxon>
        <taxon>Pezizomycotina</taxon>
        <taxon>Sordariomycetes</taxon>
        <taxon>Hypocreomycetidae</taxon>
        <taxon>Hypocreales</taxon>
        <taxon>Clavicipitaceae</taxon>
        <taxon>Metarhizium</taxon>
    </lineage>
</organism>
<dbReference type="AlphaFoldDB" id="A0A0D9NME7"/>
<feature type="compositionally biased region" description="Basic and acidic residues" evidence="1">
    <location>
        <begin position="110"/>
        <end position="122"/>
    </location>
</feature>
<reference evidence="3" key="1">
    <citation type="journal article" date="2014" name="BMC Genomics">
        <title>The genome sequence of the biocontrol fungus Metarhizium anisopliae and comparative genomics of Metarhizium species.</title>
        <authorList>
            <person name="Pattemore J.A."/>
            <person name="Hane J.K."/>
            <person name="Williams A.H."/>
            <person name="Wilson B.A."/>
            <person name="Stodart B.J."/>
            <person name="Ash G.J."/>
        </authorList>
    </citation>
    <scope>NUCLEOTIDE SEQUENCE [LARGE SCALE GENOMIC DNA]</scope>
    <source>
        <strain evidence="3">BRIP 53293</strain>
    </source>
</reference>
<dbReference type="Proteomes" id="UP000054544">
    <property type="component" value="Unassembled WGS sequence"/>
</dbReference>
<protein>
    <submittedName>
        <fullName evidence="2">Uncharacterized protein</fullName>
    </submittedName>
</protein>
<evidence type="ECO:0000256" key="1">
    <source>
        <dbReference type="SAM" id="MobiDB-lite"/>
    </source>
</evidence>
<evidence type="ECO:0000313" key="3">
    <source>
        <dbReference type="Proteomes" id="UP000054544"/>
    </source>
</evidence>
<feature type="region of interest" description="Disordered" evidence="1">
    <location>
        <begin position="93"/>
        <end position="122"/>
    </location>
</feature>
<dbReference type="EMBL" id="KE384778">
    <property type="protein sequence ID" value="KJK73785.1"/>
    <property type="molecule type" value="Genomic_DNA"/>
</dbReference>
<feature type="region of interest" description="Disordered" evidence="1">
    <location>
        <begin position="1"/>
        <end position="24"/>
    </location>
</feature>
<keyword evidence="3" id="KW-1185">Reference proteome</keyword>
<sequence>MAAPLKFKPYDPASQKPRKPKRIASAALRKHHGVNAETRHDGEGSQSVAEGYLEMNNQKDVMTANLTDLDACDDVESVRELVETLCTYGGSRPAHTGRRNCFDTHGPGLSDREDGPYREWRQ</sequence>